<dbReference type="InterPro" id="IPR016187">
    <property type="entry name" value="CTDL_fold"/>
</dbReference>
<protein>
    <recommendedName>
        <fullName evidence="1">C-type lectin domain-containing protein</fullName>
    </recommendedName>
</protein>
<dbReference type="Pfam" id="PF00059">
    <property type="entry name" value="Lectin_C"/>
    <property type="match status" value="2"/>
</dbReference>
<dbReference type="EMBL" id="CATNWA010005697">
    <property type="protein sequence ID" value="CAI9550553.1"/>
    <property type="molecule type" value="Genomic_DNA"/>
</dbReference>
<accession>A0ABN9BSE8</accession>
<feature type="non-terminal residue" evidence="2">
    <location>
        <position position="1"/>
    </location>
</feature>
<dbReference type="InterPro" id="IPR016186">
    <property type="entry name" value="C-type_lectin-like/link_sf"/>
</dbReference>
<dbReference type="SMART" id="SM00034">
    <property type="entry name" value="CLECT"/>
    <property type="match status" value="2"/>
</dbReference>
<dbReference type="PROSITE" id="PS50041">
    <property type="entry name" value="C_TYPE_LECTIN_2"/>
    <property type="match status" value="2"/>
</dbReference>
<evidence type="ECO:0000313" key="2">
    <source>
        <dbReference type="EMBL" id="CAI9550553.1"/>
    </source>
</evidence>
<dbReference type="Gene3D" id="3.10.100.10">
    <property type="entry name" value="Mannose-Binding Protein A, subunit A"/>
    <property type="match status" value="2"/>
</dbReference>
<comment type="caution">
    <text evidence="2">The sequence shown here is derived from an EMBL/GenBank/DDBJ whole genome shotgun (WGS) entry which is preliminary data.</text>
</comment>
<gene>
    <name evidence="2" type="ORF">SPARVUS_LOCUS3526684</name>
</gene>
<dbReference type="SUPFAM" id="SSF56436">
    <property type="entry name" value="C-type lectin-like"/>
    <property type="match status" value="2"/>
</dbReference>
<feature type="domain" description="C-type lectin" evidence="1">
    <location>
        <begin position="199"/>
        <end position="306"/>
    </location>
</feature>
<dbReference type="InterPro" id="IPR050111">
    <property type="entry name" value="C-type_lectin/snaclec_domain"/>
</dbReference>
<dbReference type="CDD" id="cd00037">
    <property type="entry name" value="CLECT"/>
    <property type="match status" value="2"/>
</dbReference>
<keyword evidence="3" id="KW-1185">Reference proteome</keyword>
<dbReference type="Proteomes" id="UP001162483">
    <property type="component" value="Unassembled WGS sequence"/>
</dbReference>
<name>A0ABN9BSE8_9NEOB</name>
<evidence type="ECO:0000313" key="3">
    <source>
        <dbReference type="Proteomes" id="UP001162483"/>
    </source>
</evidence>
<sequence length="364" mass="43166">HNEEKNQQCVFFLNDPKSSFIGTWDFTACSDLQYVTVCQRTRDNNGTKVPSFVAEDVSYKEKTYKILQKNMTWYMALEECRSKKMELVSVTDQYQLSFLIVTVKQADRPFWIGLSSRDDGLHYRWQDGSTVTLNRWAEDVQEDEDCVFIDVDGTWKTKSCDDELPGAICHIPTNVTEKKMQDNTIACPHKVQDVVWIPYRNNCYAFLLNHKRWFSNEHKYICHSLDPDAYALVIRNEEENRFIVNELQPYMDLAKWVWLGMRYDVYESHLRWHDETFVKYSNWRAGRPNITSNSFYAGIRLDGFWDIFHNPKDYEMVFYQQHSIVACKIEMGSRTEYIEPLPTAIPFDNSTYYVLKKKLTWFEA</sequence>
<dbReference type="InterPro" id="IPR001304">
    <property type="entry name" value="C-type_lectin-like"/>
</dbReference>
<proteinExistence type="predicted"/>
<reference evidence="2" key="1">
    <citation type="submission" date="2023-05" db="EMBL/GenBank/DDBJ databases">
        <authorList>
            <person name="Stuckert A."/>
        </authorList>
    </citation>
    <scope>NUCLEOTIDE SEQUENCE</scope>
</reference>
<dbReference type="PANTHER" id="PTHR22803">
    <property type="entry name" value="MANNOSE, PHOSPHOLIPASE, LECTIN RECEPTOR RELATED"/>
    <property type="match status" value="1"/>
</dbReference>
<evidence type="ECO:0000259" key="1">
    <source>
        <dbReference type="PROSITE" id="PS50041"/>
    </source>
</evidence>
<organism evidence="2 3">
    <name type="scientific">Staurois parvus</name>
    <dbReference type="NCBI Taxonomy" id="386267"/>
    <lineage>
        <taxon>Eukaryota</taxon>
        <taxon>Metazoa</taxon>
        <taxon>Chordata</taxon>
        <taxon>Craniata</taxon>
        <taxon>Vertebrata</taxon>
        <taxon>Euteleostomi</taxon>
        <taxon>Amphibia</taxon>
        <taxon>Batrachia</taxon>
        <taxon>Anura</taxon>
        <taxon>Neobatrachia</taxon>
        <taxon>Ranoidea</taxon>
        <taxon>Ranidae</taxon>
        <taxon>Staurois</taxon>
    </lineage>
</organism>
<feature type="domain" description="C-type lectin" evidence="1">
    <location>
        <begin position="59"/>
        <end position="165"/>
    </location>
</feature>
<feature type="non-terminal residue" evidence="2">
    <location>
        <position position="364"/>
    </location>
</feature>